<dbReference type="InterPro" id="IPR007460">
    <property type="entry name" value="BrnT_toxin"/>
</dbReference>
<sequence length="56" mass="6850">MWVDERFEYGESRMIALAPQTEILYCVAFVDRSEVRRIISLRRANRREVKHYVENF</sequence>
<reference evidence="1 2" key="1">
    <citation type="submission" date="2006-07" db="EMBL/GenBank/DDBJ databases">
        <title>Annotation of the draft genome assembly of Chlorobium ferroxidans DSM 13031.</title>
        <authorList>
            <consortium name="US DOE Joint Genome Institute (JGI-ORNL)"/>
            <person name="Larimer F."/>
            <person name="Land M."/>
            <person name="Hauser L."/>
        </authorList>
    </citation>
    <scope>NUCLEOTIDE SEQUENCE [LARGE SCALE GENOMIC DNA]</scope>
    <source>
        <strain evidence="1 2">DSM 13031</strain>
    </source>
</reference>
<dbReference type="AlphaFoldDB" id="Q0YU87"/>
<organism evidence="1 2">
    <name type="scientific">Chlorobium ferrooxidans DSM 13031</name>
    <dbReference type="NCBI Taxonomy" id="377431"/>
    <lineage>
        <taxon>Bacteria</taxon>
        <taxon>Pseudomonadati</taxon>
        <taxon>Chlorobiota</taxon>
        <taxon>Chlorobiia</taxon>
        <taxon>Chlorobiales</taxon>
        <taxon>Chlorobiaceae</taxon>
        <taxon>Chlorobium/Pelodictyon group</taxon>
        <taxon>Chlorobium</taxon>
    </lineage>
</organism>
<reference evidence="1 2" key="2">
    <citation type="submission" date="2006-07" db="EMBL/GenBank/DDBJ databases">
        <title>Sequencing of the draft genome and assembly of Chlorobium ferroxidans DSM 13031.</title>
        <authorList>
            <consortium name="US DOE Joint Genome Institute (JGI-PGF)"/>
            <person name="Copeland A."/>
            <person name="Lucas S."/>
            <person name="Lapidus A."/>
            <person name="Barry K."/>
            <person name="Glavina del Rio T."/>
            <person name="Dalin E."/>
            <person name="Tice H."/>
            <person name="Bruce D."/>
            <person name="Pitluck S."/>
            <person name="Richardson P."/>
        </authorList>
    </citation>
    <scope>NUCLEOTIDE SEQUENCE [LARGE SCALE GENOMIC DNA]</scope>
    <source>
        <strain evidence="1 2">DSM 13031</strain>
    </source>
</reference>
<dbReference type="Gene3D" id="3.10.450.530">
    <property type="entry name" value="Ribonuclease toxin, BrnT, of type II toxin-antitoxin system"/>
    <property type="match status" value="1"/>
</dbReference>
<keyword evidence="2" id="KW-1185">Reference proteome</keyword>
<evidence type="ECO:0000313" key="2">
    <source>
        <dbReference type="Proteomes" id="UP000004162"/>
    </source>
</evidence>
<comment type="caution">
    <text evidence="1">The sequence shown here is derived from an EMBL/GenBank/DDBJ whole genome shotgun (WGS) entry which is preliminary data.</text>
</comment>
<accession>Q0YU87</accession>
<name>Q0YU87_9CHLB</name>
<dbReference type="Proteomes" id="UP000004162">
    <property type="component" value="Unassembled WGS sequence"/>
</dbReference>
<dbReference type="EMBL" id="AASE01000002">
    <property type="protein sequence ID" value="EAT59668.1"/>
    <property type="molecule type" value="Genomic_DNA"/>
</dbReference>
<evidence type="ECO:0008006" key="3">
    <source>
        <dbReference type="Google" id="ProtNLM"/>
    </source>
</evidence>
<dbReference type="InterPro" id="IPR038573">
    <property type="entry name" value="BrnT_sf"/>
</dbReference>
<dbReference type="Pfam" id="PF04365">
    <property type="entry name" value="BrnT_toxin"/>
    <property type="match status" value="1"/>
</dbReference>
<gene>
    <name evidence="1" type="ORF">CferDRAFT_1675</name>
</gene>
<proteinExistence type="predicted"/>
<evidence type="ECO:0000313" key="1">
    <source>
        <dbReference type="EMBL" id="EAT59668.1"/>
    </source>
</evidence>
<protein>
    <recommendedName>
        <fullName evidence="3">BrnT family toxin</fullName>
    </recommendedName>
</protein>